<dbReference type="PANTHER" id="PTHR48097:SF5">
    <property type="entry name" value="LOW SPECIFICITY L-THREONINE ALDOLASE"/>
    <property type="match status" value="1"/>
</dbReference>
<dbReference type="Pfam" id="PF01212">
    <property type="entry name" value="Beta_elim_lyase"/>
    <property type="match status" value="1"/>
</dbReference>
<dbReference type="PANTHER" id="PTHR48097">
    <property type="entry name" value="L-THREONINE ALDOLASE-RELATED"/>
    <property type="match status" value="1"/>
</dbReference>
<evidence type="ECO:0000256" key="2">
    <source>
        <dbReference type="ARBA" id="ARBA00006966"/>
    </source>
</evidence>
<dbReference type="InterPro" id="IPR001597">
    <property type="entry name" value="ArAA_b-elim_lyase/Thr_aldolase"/>
</dbReference>
<dbReference type="EMBL" id="AYZK01000010">
    <property type="protein sequence ID" value="KRM86436.1"/>
    <property type="molecule type" value="Genomic_DNA"/>
</dbReference>
<evidence type="ECO:0000259" key="4">
    <source>
        <dbReference type="Pfam" id="PF01212"/>
    </source>
</evidence>
<dbReference type="STRING" id="1423810.FD19_GL000764"/>
<dbReference type="Gene3D" id="3.40.640.10">
    <property type="entry name" value="Type I PLP-dependent aspartate aminotransferase-like (Major domain)"/>
    <property type="match status" value="1"/>
</dbReference>
<dbReference type="AlphaFoldDB" id="A0A0R2C8Z0"/>
<dbReference type="GO" id="GO:0016829">
    <property type="term" value="F:lyase activity"/>
    <property type="evidence" value="ECO:0007669"/>
    <property type="project" value="InterPro"/>
</dbReference>
<dbReference type="InterPro" id="IPR015424">
    <property type="entry name" value="PyrdxlP-dep_Trfase"/>
</dbReference>
<comment type="cofactor">
    <cofactor evidence="1">
        <name>pyridoxal 5'-phosphate</name>
        <dbReference type="ChEBI" id="CHEBI:597326"/>
    </cofactor>
</comment>
<name>A0A0R2C8Z0_9LACO</name>
<sequence>MGLATTFAGSGSGFVSGCGRMTLIIYILRIGGGINMLYFENDYAEGAAPAVLQALIDSNMEHLPGYGEDRYSQAAADKIRTAMACPDATVKFITGGTQTNALALDLLLQPYEGVIAPDTAHINTHEAGAIELTGHKVLPQPSKLGKIDAATIEQFLTAWISDGSHEHMVQPGMVYLTFPTEYGTLYTADELRAIATVCRQHDLRLYIDGARLAYGLAASNDVTLPLLAQLCDAFYIGGTKCGALAGEALVFTRPDGVPAHLVNRIKQHGALVAKGRLLGVQFGVLFTDGLYEQLGKHALRMADNLRRALVANGIPRFIESPTNQQFPVVSTSQQAQLAQNVRFSVWGKYDDDHTVIRLATSWATTEDDVTALAKELQRIGA</sequence>
<dbReference type="GO" id="GO:0006520">
    <property type="term" value="P:amino acid metabolic process"/>
    <property type="evidence" value="ECO:0007669"/>
    <property type="project" value="InterPro"/>
</dbReference>
<proteinExistence type="inferred from homology"/>
<dbReference type="InterPro" id="IPR015422">
    <property type="entry name" value="PyrdxlP-dep_Trfase_small"/>
</dbReference>
<gene>
    <name evidence="5" type="ORF">FD19_GL000764</name>
</gene>
<comment type="caution">
    <text evidence="5">The sequence shown here is derived from an EMBL/GenBank/DDBJ whole genome shotgun (WGS) entry which is preliminary data.</text>
</comment>
<keyword evidence="6" id="KW-1185">Reference proteome</keyword>
<accession>A0A0R2C8Z0</accession>
<keyword evidence="3" id="KW-0663">Pyridoxal phosphate</keyword>
<evidence type="ECO:0000256" key="3">
    <source>
        <dbReference type="ARBA" id="ARBA00022898"/>
    </source>
</evidence>
<feature type="domain" description="Aromatic amino acid beta-eliminating lyase/threonine aldolase" evidence="4">
    <location>
        <begin position="47"/>
        <end position="308"/>
    </location>
</feature>
<dbReference type="Gene3D" id="3.90.1150.10">
    <property type="entry name" value="Aspartate Aminotransferase, domain 1"/>
    <property type="match status" value="1"/>
</dbReference>
<dbReference type="PATRIC" id="fig|1423810.4.peg.779"/>
<reference evidence="5 6" key="1">
    <citation type="journal article" date="2015" name="Genome Announc.">
        <title>Expanding the biotechnology potential of lactobacilli through comparative genomics of 213 strains and associated genera.</title>
        <authorList>
            <person name="Sun Z."/>
            <person name="Harris H.M."/>
            <person name="McCann A."/>
            <person name="Guo C."/>
            <person name="Argimon S."/>
            <person name="Zhang W."/>
            <person name="Yang X."/>
            <person name="Jeffery I.B."/>
            <person name="Cooney J.C."/>
            <person name="Kagawa T.F."/>
            <person name="Liu W."/>
            <person name="Song Y."/>
            <person name="Salvetti E."/>
            <person name="Wrobel A."/>
            <person name="Rasinkangas P."/>
            <person name="Parkhill J."/>
            <person name="Rea M.C."/>
            <person name="O'Sullivan O."/>
            <person name="Ritari J."/>
            <person name="Douillard F.P."/>
            <person name="Paul Ross R."/>
            <person name="Yang R."/>
            <person name="Briner A.E."/>
            <person name="Felis G.E."/>
            <person name="de Vos W.M."/>
            <person name="Barrangou R."/>
            <person name="Klaenhammer T.R."/>
            <person name="Caufield P.W."/>
            <person name="Cui Y."/>
            <person name="Zhang H."/>
            <person name="O'Toole P.W."/>
        </authorList>
    </citation>
    <scope>NUCLEOTIDE SEQUENCE [LARGE SCALE GENOMIC DNA]</scope>
    <source>
        <strain evidence="5 6">DSM 22698</strain>
    </source>
</reference>
<evidence type="ECO:0000313" key="5">
    <source>
        <dbReference type="EMBL" id="KRM86436.1"/>
    </source>
</evidence>
<dbReference type="InterPro" id="IPR015421">
    <property type="entry name" value="PyrdxlP-dep_Trfase_major"/>
</dbReference>
<evidence type="ECO:0000313" key="6">
    <source>
        <dbReference type="Proteomes" id="UP000051789"/>
    </source>
</evidence>
<organism evidence="5 6">
    <name type="scientific">Lacticaseibacillus thailandensis DSM 22698 = JCM 13996</name>
    <dbReference type="NCBI Taxonomy" id="1423810"/>
    <lineage>
        <taxon>Bacteria</taxon>
        <taxon>Bacillati</taxon>
        <taxon>Bacillota</taxon>
        <taxon>Bacilli</taxon>
        <taxon>Lactobacillales</taxon>
        <taxon>Lactobacillaceae</taxon>
        <taxon>Lacticaseibacillus</taxon>
    </lineage>
</organism>
<evidence type="ECO:0000256" key="1">
    <source>
        <dbReference type="ARBA" id="ARBA00001933"/>
    </source>
</evidence>
<comment type="similarity">
    <text evidence="2">Belongs to the threonine aldolase family.</text>
</comment>
<dbReference type="Proteomes" id="UP000051789">
    <property type="component" value="Unassembled WGS sequence"/>
</dbReference>
<dbReference type="SUPFAM" id="SSF53383">
    <property type="entry name" value="PLP-dependent transferases"/>
    <property type="match status" value="1"/>
</dbReference>
<protein>
    <recommendedName>
        <fullName evidence="4">Aromatic amino acid beta-eliminating lyase/threonine aldolase domain-containing protein</fullName>
    </recommendedName>
</protein>